<protein>
    <submittedName>
        <fullName evidence="2">Uncharacterized protein</fullName>
    </submittedName>
</protein>
<keyword evidence="3" id="KW-1185">Reference proteome</keyword>
<keyword evidence="1" id="KW-0812">Transmembrane</keyword>
<comment type="caution">
    <text evidence="2">The sequence shown here is derived from an EMBL/GenBank/DDBJ whole genome shotgun (WGS) entry which is preliminary data.</text>
</comment>
<organism evidence="2 3">
    <name type="scientific">Caenorhabditis angaria</name>
    <dbReference type="NCBI Taxonomy" id="860376"/>
    <lineage>
        <taxon>Eukaryota</taxon>
        <taxon>Metazoa</taxon>
        <taxon>Ecdysozoa</taxon>
        <taxon>Nematoda</taxon>
        <taxon>Chromadorea</taxon>
        <taxon>Rhabditida</taxon>
        <taxon>Rhabditina</taxon>
        <taxon>Rhabditomorpha</taxon>
        <taxon>Rhabditoidea</taxon>
        <taxon>Rhabditidae</taxon>
        <taxon>Peloderinae</taxon>
        <taxon>Caenorhabditis</taxon>
    </lineage>
</organism>
<accession>A0A9P1N8C4</accession>
<keyword evidence="1" id="KW-0472">Membrane</keyword>
<dbReference type="Proteomes" id="UP001152747">
    <property type="component" value="Unassembled WGS sequence"/>
</dbReference>
<reference evidence="2" key="1">
    <citation type="submission" date="2022-11" db="EMBL/GenBank/DDBJ databases">
        <authorList>
            <person name="Kikuchi T."/>
        </authorList>
    </citation>
    <scope>NUCLEOTIDE SEQUENCE</scope>
    <source>
        <strain evidence="2">PS1010</strain>
    </source>
</reference>
<dbReference type="EMBL" id="CANHGI010000005">
    <property type="protein sequence ID" value="CAI5453504.1"/>
    <property type="molecule type" value="Genomic_DNA"/>
</dbReference>
<evidence type="ECO:0000256" key="1">
    <source>
        <dbReference type="SAM" id="Phobius"/>
    </source>
</evidence>
<evidence type="ECO:0000313" key="2">
    <source>
        <dbReference type="EMBL" id="CAI5453504.1"/>
    </source>
</evidence>
<feature type="transmembrane region" description="Helical" evidence="1">
    <location>
        <begin position="36"/>
        <end position="55"/>
    </location>
</feature>
<gene>
    <name evidence="2" type="ORF">CAMP_LOCUS16141</name>
</gene>
<sequence length="76" mass="8663">MNQQKPTRRQRGFNKKKIEKSRISIISNRKSASNSIVSFLLASSSIVILRSIILVRFASRKKNNPEITQRIGIPIV</sequence>
<keyword evidence="1" id="KW-1133">Transmembrane helix</keyword>
<dbReference type="AlphaFoldDB" id="A0A9P1N8C4"/>
<name>A0A9P1N8C4_9PELO</name>
<proteinExistence type="predicted"/>
<evidence type="ECO:0000313" key="3">
    <source>
        <dbReference type="Proteomes" id="UP001152747"/>
    </source>
</evidence>